<dbReference type="PROSITE" id="PS50144">
    <property type="entry name" value="MATH"/>
    <property type="match status" value="1"/>
</dbReference>
<dbReference type="InterPro" id="IPR008974">
    <property type="entry name" value="TRAF-like"/>
</dbReference>
<reference evidence="2" key="1">
    <citation type="submission" date="2020-08" db="EMBL/GenBank/DDBJ databases">
        <title>Multicomponent nature underlies the extraordinary mechanical properties of spider dragline silk.</title>
        <authorList>
            <person name="Kono N."/>
            <person name="Nakamura H."/>
            <person name="Mori M."/>
            <person name="Yoshida Y."/>
            <person name="Ohtoshi R."/>
            <person name="Malay A.D."/>
            <person name="Moran D.A.P."/>
            <person name="Tomita M."/>
            <person name="Numata K."/>
            <person name="Arakawa K."/>
        </authorList>
    </citation>
    <scope>NUCLEOTIDE SEQUENCE</scope>
</reference>
<dbReference type="Pfam" id="PF22486">
    <property type="entry name" value="MATH_2"/>
    <property type="match status" value="1"/>
</dbReference>
<evidence type="ECO:0000259" key="1">
    <source>
        <dbReference type="PROSITE" id="PS50144"/>
    </source>
</evidence>
<dbReference type="InterPro" id="IPR002083">
    <property type="entry name" value="MATH/TRAF_dom"/>
</dbReference>
<proteinExistence type="predicted"/>
<comment type="caution">
    <text evidence="2">The sequence shown here is derived from an EMBL/GenBank/DDBJ whole genome shotgun (WGS) entry which is preliminary data.</text>
</comment>
<dbReference type="AlphaFoldDB" id="A0A8X6YVG8"/>
<dbReference type="Gene3D" id="2.60.210.10">
    <property type="entry name" value="Apoptosis, Tumor Necrosis Factor Receptor Associated Protein 2, Chain A"/>
    <property type="match status" value="1"/>
</dbReference>
<dbReference type="SUPFAM" id="SSF49599">
    <property type="entry name" value="TRAF domain-like"/>
    <property type="match status" value="1"/>
</dbReference>
<name>A0A8X6YVG8_9ARAC</name>
<dbReference type="EMBL" id="BMAV01022630">
    <property type="protein sequence ID" value="GFY77743.1"/>
    <property type="molecule type" value="Genomic_DNA"/>
</dbReference>
<protein>
    <submittedName>
        <fullName evidence="2">Speckle-type POZ protein B</fullName>
    </submittedName>
</protein>
<accession>A0A8X6YVG8</accession>
<dbReference type="Proteomes" id="UP000886998">
    <property type="component" value="Unassembled WGS sequence"/>
</dbReference>
<organism evidence="2 3">
    <name type="scientific">Trichonephila inaurata madagascariensis</name>
    <dbReference type="NCBI Taxonomy" id="2747483"/>
    <lineage>
        <taxon>Eukaryota</taxon>
        <taxon>Metazoa</taxon>
        <taxon>Ecdysozoa</taxon>
        <taxon>Arthropoda</taxon>
        <taxon>Chelicerata</taxon>
        <taxon>Arachnida</taxon>
        <taxon>Araneae</taxon>
        <taxon>Araneomorphae</taxon>
        <taxon>Entelegynae</taxon>
        <taxon>Araneoidea</taxon>
        <taxon>Nephilidae</taxon>
        <taxon>Trichonephila</taxon>
        <taxon>Trichonephila inaurata</taxon>
    </lineage>
</organism>
<gene>
    <name evidence="2" type="primary">spop-b_12</name>
    <name evidence="2" type="ORF">TNIN_435481</name>
</gene>
<keyword evidence="3" id="KW-1185">Reference proteome</keyword>
<sequence length="348" mass="40394">MVISYLWLPPNYDIESTCTFLWKIENFNYLWLKNSQYIESPVFVVEELEYSEWRLRLYPRGNGYAEYMEFFLHRKRDDSSKELISVYFEQTFLSENGKILWNSREPQQRLFYKGAFFKCFTAIRHKEVFFRQKSEYLPLNTLTVRCKIWRCDGKVGVDKYLLAETRVAVQRRSFQWKIENFSTIRSTANEVLMEFDLYLTGGQLGGEVIDICIHICDPNAKYLFFQIFASNYKGDLTNCGMKEFRWEECSNFGTKKGTLTLLLSKNQLQSNEPNRVTYLKNGALTLNCECVFSTGIVSETIETVDSGIPSVNVAPPAVRNVGENPIDDTASLREDLGSLCNRDVSSPI</sequence>
<evidence type="ECO:0000313" key="3">
    <source>
        <dbReference type="Proteomes" id="UP000886998"/>
    </source>
</evidence>
<dbReference type="OrthoDB" id="6435602at2759"/>
<evidence type="ECO:0000313" key="2">
    <source>
        <dbReference type="EMBL" id="GFY77743.1"/>
    </source>
</evidence>
<feature type="domain" description="MATH" evidence="1">
    <location>
        <begin position="17"/>
        <end position="148"/>
    </location>
</feature>
<dbReference type="CDD" id="cd00121">
    <property type="entry name" value="MATH"/>
    <property type="match status" value="1"/>
</dbReference>